<dbReference type="AlphaFoldDB" id="A0A450SQJ5"/>
<evidence type="ECO:0000313" key="1">
    <source>
        <dbReference type="EMBL" id="VFJ56201.1"/>
    </source>
</evidence>
<sequence length="114" mass="13091">MLYLLDADVLITASNTYYAIDQVPEFWGWLQHQGMEGRIKIPLEMIEEVQEGRKEDLLFEWIRDDSNRDALLLQEGFDNALFQRVVDNGYASDLTDDELGQLGRSDSGGVRHGR</sequence>
<gene>
    <name evidence="1" type="ORF">BECKDK2373C_GA0170839_105229</name>
</gene>
<name>A0A450SQJ5_9GAMM</name>
<dbReference type="EMBL" id="CAADEY010000052">
    <property type="protein sequence ID" value="VFJ56201.1"/>
    <property type="molecule type" value="Genomic_DNA"/>
</dbReference>
<accession>A0A450SQJ5</accession>
<proteinExistence type="predicted"/>
<organism evidence="1">
    <name type="scientific">Candidatus Kentrum sp. DK</name>
    <dbReference type="NCBI Taxonomy" id="2126562"/>
    <lineage>
        <taxon>Bacteria</taxon>
        <taxon>Pseudomonadati</taxon>
        <taxon>Pseudomonadota</taxon>
        <taxon>Gammaproteobacteria</taxon>
        <taxon>Candidatus Kentrum</taxon>
    </lineage>
</organism>
<protein>
    <recommendedName>
        <fullName evidence="2">PIN domain-containing protein</fullName>
    </recommendedName>
</protein>
<dbReference type="Pfam" id="PF14367">
    <property type="entry name" value="DUF4411"/>
    <property type="match status" value="1"/>
</dbReference>
<dbReference type="InterPro" id="IPR016541">
    <property type="entry name" value="UCP008505"/>
</dbReference>
<evidence type="ECO:0008006" key="2">
    <source>
        <dbReference type="Google" id="ProtNLM"/>
    </source>
</evidence>
<reference evidence="1" key="1">
    <citation type="submission" date="2019-02" db="EMBL/GenBank/DDBJ databases">
        <authorList>
            <person name="Gruber-Vodicka R. H."/>
            <person name="Seah K. B. B."/>
        </authorList>
    </citation>
    <scope>NUCLEOTIDE SEQUENCE</scope>
    <source>
        <strain evidence="1">BECK_DK161</strain>
    </source>
</reference>